<protein>
    <submittedName>
        <fullName evidence="7">Uncharacterized protein</fullName>
    </submittedName>
</protein>
<dbReference type="EMBL" id="NEDP02002271">
    <property type="protein sequence ID" value="OWF51372.1"/>
    <property type="molecule type" value="Genomic_DNA"/>
</dbReference>
<dbReference type="OrthoDB" id="6136516at2759"/>
<comment type="subcellular location">
    <subcellularLocation>
        <location evidence="1">Membrane</location>
        <topology evidence="1">Multi-pass membrane protein</topology>
    </subcellularLocation>
</comment>
<feature type="transmembrane region" description="Helical" evidence="6">
    <location>
        <begin position="137"/>
        <end position="162"/>
    </location>
</feature>
<proteinExistence type="predicted"/>
<feature type="transmembrane region" description="Helical" evidence="6">
    <location>
        <begin position="12"/>
        <end position="35"/>
    </location>
</feature>
<feature type="transmembrane region" description="Helical" evidence="6">
    <location>
        <begin position="79"/>
        <end position="100"/>
    </location>
</feature>
<evidence type="ECO:0000256" key="2">
    <source>
        <dbReference type="ARBA" id="ARBA00022692"/>
    </source>
</evidence>
<evidence type="ECO:0000313" key="8">
    <source>
        <dbReference type="Proteomes" id="UP000242188"/>
    </source>
</evidence>
<feature type="compositionally biased region" description="Low complexity" evidence="5">
    <location>
        <begin position="196"/>
        <end position="212"/>
    </location>
</feature>
<sequence>MCCGTSSLWVRFALALIIIGFIFETVGFATATWMFNNTSGETRVGLWISQTCSGSVCTDSEVPSSYKDDKFRATQAVEILAFILYVIAPFLIGAFVFFEATRNQRMVIVCMVVCFVIGALLGAGMIVWMVYVQSQAAFSAGYSMGLTILGGILAVFAGLLFIPETGEDYEFDDRVVKARGATPQYSRHHSSRRVNVRSISPSDDSSRGSTPDYHSSRQTRKTYDSMPSPMDTPKTYDSMPVPMSQTVYDDGVSTGRNFRPPTYNDVSGVTLQRDRVGI</sequence>
<dbReference type="Proteomes" id="UP000242188">
    <property type="component" value="Unassembled WGS sequence"/>
</dbReference>
<evidence type="ECO:0000256" key="1">
    <source>
        <dbReference type="ARBA" id="ARBA00004141"/>
    </source>
</evidence>
<organism evidence="7 8">
    <name type="scientific">Mizuhopecten yessoensis</name>
    <name type="common">Japanese scallop</name>
    <name type="synonym">Patinopecten yessoensis</name>
    <dbReference type="NCBI Taxonomy" id="6573"/>
    <lineage>
        <taxon>Eukaryota</taxon>
        <taxon>Metazoa</taxon>
        <taxon>Spiralia</taxon>
        <taxon>Lophotrochozoa</taxon>
        <taxon>Mollusca</taxon>
        <taxon>Bivalvia</taxon>
        <taxon>Autobranchia</taxon>
        <taxon>Pteriomorphia</taxon>
        <taxon>Pectinida</taxon>
        <taxon>Pectinoidea</taxon>
        <taxon>Pectinidae</taxon>
        <taxon>Mizuhopecten</taxon>
    </lineage>
</organism>
<dbReference type="GO" id="GO:0005886">
    <property type="term" value="C:plasma membrane"/>
    <property type="evidence" value="ECO:0007669"/>
    <property type="project" value="TreeGrafter"/>
</dbReference>
<name>A0A210QRK8_MIZYE</name>
<evidence type="ECO:0000256" key="5">
    <source>
        <dbReference type="SAM" id="MobiDB-lite"/>
    </source>
</evidence>
<feature type="region of interest" description="Disordered" evidence="5">
    <location>
        <begin position="182"/>
        <end position="242"/>
    </location>
</feature>
<evidence type="ECO:0000256" key="3">
    <source>
        <dbReference type="ARBA" id="ARBA00022989"/>
    </source>
</evidence>
<evidence type="ECO:0000256" key="6">
    <source>
        <dbReference type="SAM" id="Phobius"/>
    </source>
</evidence>
<keyword evidence="2 6" id="KW-0812">Transmembrane</keyword>
<feature type="compositionally biased region" description="Basic residues" evidence="5">
    <location>
        <begin position="186"/>
        <end position="195"/>
    </location>
</feature>
<feature type="transmembrane region" description="Helical" evidence="6">
    <location>
        <begin position="107"/>
        <end position="131"/>
    </location>
</feature>
<reference evidence="7 8" key="1">
    <citation type="journal article" date="2017" name="Nat. Ecol. Evol.">
        <title>Scallop genome provides insights into evolution of bilaterian karyotype and development.</title>
        <authorList>
            <person name="Wang S."/>
            <person name="Zhang J."/>
            <person name="Jiao W."/>
            <person name="Li J."/>
            <person name="Xun X."/>
            <person name="Sun Y."/>
            <person name="Guo X."/>
            <person name="Huan P."/>
            <person name="Dong B."/>
            <person name="Zhang L."/>
            <person name="Hu X."/>
            <person name="Sun X."/>
            <person name="Wang J."/>
            <person name="Zhao C."/>
            <person name="Wang Y."/>
            <person name="Wang D."/>
            <person name="Huang X."/>
            <person name="Wang R."/>
            <person name="Lv J."/>
            <person name="Li Y."/>
            <person name="Zhang Z."/>
            <person name="Liu B."/>
            <person name="Lu W."/>
            <person name="Hui Y."/>
            <person name="Liang J."/>
            <person name="Zhou Z."/>
            <person name="Hou R."/>
            <person name="Li X."/>
            <person name="Liu Y."/>
            <person name="Li H."/>
            <person name="Ning X."/>
            <person name="Lin Y."/>
            <person name="Zhao L."/>
            <person name="Xing Q."/>
            <person name="Dou J."/>
            <person name="Li Y."/>
            <person name="Mao J."/>
            <person name="Guo H."/>
            <person name="Dou H."/>
            <person name="Li T."/>
            <person name="Mu C."/>
            <person name="Jiang W."/>
            <person name="Fu Q."/>
            <person name="Fu X."/>
            <person name="Miao Y."/>
            <person name="Liu J."/>
            <person name="Yu Q."/>
            <person name="Li R."/>
            <person name="Liao H."/>
            <person name="Li X."/>
            <person name="Kong Y."/>
            <person name="Jiang Z."/>
            <person name="Chourrout D."/>
            <person name="Li R."/>
            <person name="Bao Z."/>
        </authorList>
    </citation>
    <scope>NUCLEOTIDE SEQUENCE [LARGE SCALE GENOMIC DNA]</scope>
    <source>
        <strain evidence="7 8">PY_sf001</strain>
    </source>
</reference>
<evidence type="ECO:0000256" key="4">
    <source>
        <dbReference type="ARBA" id="ARBA00023136"/>
    </source>
</evidence>
<keyword evidence="4 6" id="KW-0472">Membrane</keyword>
<gene>
    <name evidence="7" type="ORF">KP79_PYT14645</name>
</gene>
<keyword evidence="3 6" id="KW-1133">Transmembrane helix</keyword>
<dbReference type="InterPro" id="IPR050579">
    <property type="entry name" value="PMP-22/EMP/MP20-like"/>
</dbReference>
<dbReference type="Gene3D" id="1.20.140.150">
    <property type="match status" value="1"/>
</dbReference>
<comment type="caution">
    <text evidence="7">The sequence shown here is derived from an EMBL/GenBank/DDBJ whole genome shotgun (WGS) entry which is preliminary data.</text>
</comment>
<accession>A0A210QRK8</accession>
<dbReference type="AlphaFoldDB" id="A0A210QRK8"/>
<dbReference type="PANTHER" id="PTHR10671:SF108">
    <property type="entry name" value="CLAUDIN FAMILY PROTEIN-RELATED"/>
    <property type="match status" value="1"/>
</dbReference>
<evidence type="ECO:0000313" key="7">
    <source>
        <dbReference type="EMBL" id="OWF51372.1"/>
    </source>
</evidence>
<dbReference type="PANTHER" id="PTHR10671">
    <property type="entry name" value="EPITHELIAL MEMBRANE PROTEIN-RELATED"/>
    <property type="match status" value="1"/>
</dbReference>
<keyword evidence="8" id="KW-1185">Reference proteome</keyword>